<dbReference type="PANTHER" id="PTHR47506:SF1">
    <property type="entry name" value="HTH-TYPE TRANSCRIPTIONAL REGULATOR YJDC"/>
    <property type="match status" value="1"/>
</dbReference>
<dbReference type="AlphaFoldDB" id="A0A7Y0Q634"/>
<dbReference type="SUPFAM" id="SSF46689">
    <property type="entry name" value="Homeodomain-like"/>
    <property type="match status" value="1"/>
</dbReference>
<dbReference type="SUPFAM" id="SSF48498">
    <property type="entry name" value="Tetracyclin repressor-like, C-terminal domain"/>
    <property type="match status" value="1"/>
</dbReference>
<accession>A0A7Y0Q634</accession>
<evidence type="ECO:0000313" key="6">
    <source>
        <dbReference type="EMBL" id="NMP30377.1"/>
    </source>
</evidence>
<keyword evidence="1" id="KW-0805">Transcription regulation</keyword>
<protein>
    <submittedName>
        <fullName evidence="6">TetR/AcrR family transcriptional regulator</fullName>
    </submittedName>
</protein>
<dbReference type="RefSeq" id="WP_169073694.1">
    <property type="nucleotide sequence ID" value="NZ_JABBXH010000001.1"/>
</dbReference>
<evidence type="ECO:0000313" key="7">
    <source>
        <dbReference type="Proteomes" id="UP000568664"/>
    </source>
</evidence>
<dbReference type="PROSITE" id="PS50977">
    <property type="entry name" value="HTH_TETR_2"/>
    <property type="match status" value="1"/>
</dbReference>
<dbReference type="InterPro" id="IPR009057">
    <property type="entry name" value="Homeodomain-like_sf"/>
</dbReference>
<dbReference type="InterPro" id="IPR036271">
    <property type="entry name" value="Tet_transcr_reg_TetR-rel_C_sf"/>
</dbReference>
<proteinExistence type="predicted"/>
<dbReference type="InterPro" id="IPR001647">
    <property type="entry name" value="HTH_TetR"/>
</dbReference>
<feature type="domain" description="HTH tetR-type" evidence="5">
    <location>
        <begin position="6"/>
        <end position="66"/>
    </location>
</feature>
<dbReference type="GO" id="GO:0003677">
    <property type="term" value="F:DNA binding"/>
    <property type="evidence" value="ECO:0007669"/>
    <property type="project" value="UniProtKB-UniRule"/>
</dbReference>
<comment type="caution">
    <text evidence="6">The sequence shown here is derived from an EMBL/GenBank/DDBJ whole genome shotgun (WGS) entry which is preliminary data.</text>
</comment>
<dbReference type="PANTHER" id="PTHR47506">
    <property type="entry name" value="TRANSCRIPTIONAL REGULATORY PROTEIN"/>
    <property type="match status" value="1"/>
</dbReference>
<evidence type="ECO:0000259" key="5">
    <source>
        <dbReference type="PROSITE" id="PS50977"/>
    </source>
</evidence>
<sequence length="192" mass="21785">MQTRLKNRKEQIVEVAMDLLQTHGFENFSYLDIANQLSITKASIHHHFAKKEDLGVALCRAIHDWHRQEFGKILTSNKSAPEKLDIYINGMLRFACGKNKICPLSSLQVDVASLPEAMRIELKALDEHELEFIAQVLAQGKQESDFNFVGEANHQAILVVIALKGALQYSRVHGDYIFEQTMAQINQLLVNK</sequence>
<keyword evidence="7" id="KW-1185">Reference proteome</keyword>
<evidence type="ECO:0000256" key="2">
    <source>
        <dbReference type="ARBA" id="ARBA00023125"/>
    </source>
</evidence>
<feature type="DNA-binding region" description="H-T-H motif" evidence="4">
    <location>
        <begin position="29"/>
        <end position="48"/>
    </location>
</feature>
<organism evidence="6 7">
    <name type="scientific">Thalassotalea algicola</name>
    <dbReference type="NCBI Taxonomy" id="2716224"/>
    <lineage>
        <taxon>Bacteria</taxon>
        <taxon>Pseudomonadati</taxon>
        <taxon>Pseudomonadota</taxon>
        <taxon>Gammaproteobacteria</taxon>
        <taxon>Alteromonadales</taxon>
        <taxon>Colwelliaceae</taxon>
        <taxon>Thalassotalea</taxon>
    </lineage>
</organism>
<dbReference type="Pfam" id="PF00440">
    <property type="entry name" value="TetR_N"/>
    <property type="match status" value="1"/>
</dbReference>
<dbReference type="PRINTS" id="PR00455">
    <property type="entry name" value="HTHTETR"/>
</dbReference>
<keyword evidence="2 4" id="KW-0238">DNA-binding</keyword>
<dbReference type="Proteomes" id="UP000568664">
    <property type="component" value="Unassembled WGS sequence"/>
</dbReference>
<evidence type="ECO:0000256" key="4">
    <source>
        <dbReference type="PROSITE-ProRule" id="PRU00335"/>
    </source>
</evidence>
<name>A0A7Y0Q634_9GAMM</name>
<keyword evidence="3" id="KW-0804">Transcription</keyword>
<gene>
    <name evidence="6" type="ORF">HII17_02280</name>
</gene>
<reference evidence="6 7" key="1">
    <citation type="submission" date="2020-04" db="EMBL/GenBank/DDBJ databases">
        <title>Thalassotalea sp. M1531, isolated from the surface of marine red alga.</title>
        <authorList>
            <person name="Pang L."/>
            <person name="Lu D.-C."/>
        </authorList>
    </citation>
    <scope>NUCLEOTIDE SEQUENCE [LARGE SCALE GENOMIC DNA]</scope>
    <source>
        <strain evidence="6 7">M1531</strain>
    </source>
</reference>
<evidence type="ECO:0000256" key="1">
    <source>
        <dbReference type="ARBA" id="ARBA00023015"/>
    </source>
</evidence>
<dbReference type="Gene3D" id="1.10.357.10">
    <property type="entry name" value="Tetracycline Repressor, domain 2"/>
    <property type="match status" value="1"/>
</dbReference>
<evidence type="ECO:0000256" key="3">
    <source>
        <dbReference type="ARBA" id="ARBA00023163"/>
    </source>
</evidence>
<dbReference type="EMBL" id="JABBXH010000001">
    <property type="protein sequence ID" value="NMP30377.1"/>
    <property type="molecule type" value="Genomic_DNA"/>
</dbReference>